<protein>
    <recommendedName>
        <fullName evidence="4">RCC1-like domain-containing protein</fullName>
    </recommendedName>
</protein>
<dbReference type="Pfam" id="PF25390">
    <property type="entry name" value="WD40_RLD"/>
    <property type="match status" value="1"/>
</dbReference>
<feature type="transmembrane region" description="Helical" evidence="3">
    <location>
        <begin position="370"/>
        <end position="387"/>
    </location>
</feature>
<dbReference type="AlphaFoldDB" id="A0A7J6LX00"/>
<reference evidence="5 6" key="1">
    <citation type="submission" date="2020-04" db="EMBL/GenBank/DDBJ databases">
        <title>Perkinsus olseni comparative genomics.</title>
        <authorList>
            <person name="Bogema D.R."/>
        </authorList>
    </citation>
    <scope>NUCLEOTIDE SEQUENCE [LARGE SCALE GENOMIC DNA]</scope>
    <source>
        <strain evidence="5">ATCC PRA-31</strain>
    </source>
</reference>
<comment type="caution">
    <text evidence="5">The sequence shown here is derived from an EMBL/GenBank/DDBJ whole genome shotgun (WGS) entry which is preliminary data.</text>
</comment>
<sequence length="1031" mass="112080">MHLVSSPWTMLCCAKALQTYWNITNFMLLLAVSALVPFAVSMRSMLMAIPCPRMAALVSNTALIGVFGILWMMGWFVYKNIWVSYVYVMTIWPWLAVASMVARLYVGRDQEVNQSSPLSHLPALALAGVTSHILALLSLKDGLTLTDCVALCTLDPLLSAIIYGPVRRDTQYSLAKLYVVLVLLMVSYFAGESSGMANGGFGTKHLMYAFQQNECPKAEFGESRFLGGRALLTLRSAFVKYSFTRASEGASEPDPAPMDESLWVTTSAPRKHRFSKFPGPILYRLDVIFDSGLADVELHGVGPLGTKDLLLMSDFTYLLPLASLMSWIADHMGRDTLKFGLMPPETPDQLDTITVGGAADFVSTSSSGSTTALIIVICGIFGVSYLLSPWSTARSLFDQGSAVHTWSARPVGRAVLEWFQLIVAILGIVVVLFCRHALWKIFTRRYLLKLTQELKFHQPSALREPQKRALLDFLYKMSVDDYQLLLLETSIHHGNNVREILRAAARAKLTHHVWDPRPSATAAWKLAVSLVVKAMKKQQSGRRVQVQGRMEMLHKIRDIILSAADHAVDAAEGHGMRLLLAKEHAVYAAKKRAIRSLRRNMVVRRSLRDKINVARSLSKSAMLQATSLGVMRALSDLEVAMVVILTFGDNNYGQLGVMRESLAEVSSGCRQKASHVMTVDVLRGKDCIQVETGGDSSFAMTAQGRVYAWGSNRWGQLGMRPDTGDFVSADVIERGGVKGVRMKETPDMVKLMREVYVVQVASSPTSSTGQTHTLMLAANGHVYSCGTQTEGAMGLGYEATINQTPSIVRLTASHPIVQVACGSRHSLLLSDIGVVWACGDNKRGQLGVGGCKHSATPVIVEVLSGVRLLTCGEAHSIASTFDPATLEEMVYAWGANSSGQLGIGSVHDQFIPKEVQEIQMFRNRPEGSRGSTNAEKGSPSGYFVSSIAAGGEHTVMAICRGRVVVSFGSNALGQLGVGRNSEGRDVTRCSPSVVPPLSHKDGGNIVMCAAAAMHSIFLDASGETFVCGDNT</sequence>
<feature type="transmembrane region" description="Helical" evidence="3">
    <location>
        <begin position="84"/>
        <end position="106"/>
    </location>
</feature>
<feature type="domain" description="RCC1-like" evidence="4">
    <location>
        <begin position="644"/>
        <end position="1030"/>
    </location>
</feature>
<feature type="repeat" description="RCC1" evidence="2">
    <location>
        <begin position="833"/>
        <end position="882"/>
    </location>
</feature>
<keyword evidence="3" id="KW-1133">Transmembrane helix</keyword>
<evidence type="ECO:0000313" key="5">
    <source>
        <dbReference type="EMBL" id="KAF4663744.1"/>
    </source>
</evidence>
<dbReference type="PRINTS" id="PR00633">
    <property type="entry name" value="RCCNDNSATION"/>
</dbReference>
<dbReference type="InterPro" id="IPR000408">
    <property type="entry name" value="Reg_chr_condens"/>
</dbReference>
<dbReference type="Proteomes" id="UP000572268">
    <property type="component" value="Unassembled WGS sequence"/>
</dbReference>
<feature type="transmembrane region" description="Helical" evidence="3">
    <location>
        <begin position="54"/>
        <end position="78"/>
    </location>
</feature>
<feature type="transmembrane region" description="Helical" evidence="3">
    <location>
        <begin position="118"/>
        <end position="137"/>
    </location>
</feature>
<feature type="repeat" description="RCC1" evidence="2">
    <location>
        <begin position="888"/>
        <end position="960"/>
    </location>
</feature>
<feature type="transmembrane region" description="Helical" evidence="3">
    <location>
        <begin position="175"/>
        <end position="191"/>
    </location>
</feature>
<evidence type="ECO:0000256" key="3">
    <source>
        <dbReference type="SAM" id="Phobius"/>
    </source>
</evidence>
<feature type="transmembrane region" description="Helical" evidence="3">
    <location>
        <begin position="20"/>
        <end position="42"/>
    </location>
</feature>
<dbReference type="PANTHER" id="PTHR22872">
    <property type="entry name" value="BTK-BINDING PROTEIN-RELATED"/>
    <property type="match status" value="1"/>
</dbReference>
<dbReference type="InterPro" id="IPR051625">
    <property type="entry name" value="Signaling_Regulatory_Domain"/>
</dbReference>
<feature type="transmembrane region" description="Helical" evidence="3">
    <location>
        <begin position="143"/>
        <end position="163"/>
    </location>
</feature>
<evidence type="ECO:0000256" key="2">
    <source>
        <dbReference type="PROSITE-ProRule" id="PRU00235"/>
    </source>
</evidence>
<dbReference type="EMBL" id="JABANN010000280">
    <property type="protein sequence ID" value="KAF4663744.1"/>
    <property type="molecule type" value="Genomic_DNA"/>
</dbReference>
<dbReference type="SUPFAM" id="SSF50985">
    <property type="entry name" value="RCC1/BLIP-II"/>
    <property type="match status" value="2"/>
</dbReference>
<dbReference type="PROSITE" id="PS50012">
    <property type="entry name" value="RCC1_3"/>
    <property type="match status" value="5"/>
</dbReference>
<dbReference type="PROSITE" id="PS00626">
    <property type="entry name" value="RCC1_2"/>
    <property type="match status" value="1"/>
</dbReference>
<feature type="transmembrane region" description="Helical" evidence="3">
    <location>
        <begin position="418"/>
        <end position="438"/>
    </location>
</feature>
<name>A0A7J6LX00_PEROL</name>
<gene>
    <name evidence="5" type="ORF">FOL46_004602</name>
</gene>
<keyword evidence="1" id="KW-0677">Repeat</keyword>
<feature type="repeat" description="RCC1" evidence="2">
    <location>
        <begin position="962"/>
        <end position="1021"/>
    </location>
</feature>
<dbReference type="Gene3D" id="2.130.10.30">
    <property type="entry name" value="Regulator of chromosome condensation 1/beta-lactamase-inhibitor protein II"/>
    <property type="match status" value="2"/>
</dbReference>
<feature type="repeat" description="RCC1" evidence="2">
    <location>
        <begin position="704"/>
        <end position="779"/>
    </location>
</feature>
<keyword evidence="3" id="KW-0472">Membrane</keyword>
<proteinExistence type="predicted"/>
<evidence type="ECO:0000313" key="6">
    <source>
        <dbReference type="Proteomes" id="UP000572268"/>
    </source>
</evidence>
<evidence type="ECO:0000256" key="1">
    <source>
        <dbReference type="ARBA" id="ARBA00022737"/>
    </source>
</evidence>
<dbReference type="InterPro" id="IPR058923">
    <property type="entry name" value="RCC1-like_dom"/>
</dbReference>
<feature type="repeat" description="RCC1" evidence="2">
    <location>
        <begin position="780"/>
        <end position="832"/>
    </location>
</feature>
<keyword evidence="3" id="KW-0812">Transmembrane</keyword>
<accession>A0A7J6LX00</accession>
<evidence type="ECO:0000259" key="4">
    <source>
        <dbReference type="Pfam" id="PF25390"/>
    </source>
</evidence>
<dbReference type="InterPro" id="IPR009091">
    <property type="entry name" value="RCC1/BLIP-II"/>
</dbReference>
<organism evidence="5 6">
    <name type="scientific">Perkinsus olseni</name>
    <name type="common">Perkinsus atlanticus</name>
    <dbReference type="NCBI Taxonomy" id="32597"/>
    <lineage>
        <taxon>Eukaryota</taxon>
        <taxon>Sar</taxon>
        <taxon>Alveolata</taxon>
        <taxon>Perkinsozoa</taxon>
        <taxon>Perkinsea</taxon>
        <taxon>Perkinsida</taxon>
        <taxon>Perkinsidae</taxon>
        <taxon>Perkinsus</taxon>
    </lineage>
</organism>